<feature type="compositionally biased region" description="Basic and acidic residues" evidence="1">
    <location>
        <begin position="433"/>
        <end position="444"/>
    </location>
</feature>
<feature type="transmembrane region" description="Helical" evidence="2">
    <location>
        <begin position="135"/>
        <end position="158"/>
    </location>
</feature>
<feature type="region of interest" description="Disordered" evidence="1">
    <location>
        <begin position="337"/>
        <end position="444"/>
    </location>
</feature>
<dbReference type="OrthoDB" id="5292518at2759"/>
<evidence type="ECO:0000313" key="3">
    <source>
        <dbReference type="EMBL" id="RGP70071.1"/>
    </source>
</evidence>
<proteinExistence type="predicted"/>
<evidence type="ECO:0000256" key="2">
    <source>
        <dbReference type="SAM" id="Phobius"/>
    </source>
</evidence>
<feature type="region of interest" description="Disordered" evidence="1">
    <location>
        <begin position="169"/>
        <end position="258"/>
    </location>
</feature>
<dbReference type="Proteomes" id="UP000266234">
    <property type="component" value="Unassembled WGS sequence"/>
</dbReference>
<evidence type="ECO:0000256" key="1">
    <source>
        <dbReference type="SAM" id="MobiDB-lite"/>
    </source>
</evidence>
<gene>
    <name evidence="3" type="ORF">FLONG3_7574</name>
</gene>
<protein>
    <submittedName>
        <fullName evidence="3">Uncharacterized protein</fullName>
    </submittedName>
</protein>
<reference evidence="3 4" key="1">
    <citation type="journal article" date="2018" name="PLoS Pathog.">
        <title>Evolution of structural diversity of trichothecenes, a family of toxins produced by plant pathogenic and entomopathogenic fungi.</title>
        <authorList>
            <person name="Proctor R.H."/>
            <person name="McCormick S.P."/>
            <person name="Kim H.S."/>
            <person name="Cardoza R.E."/>
            <person name="Stanley A.M."/>
            <person name="Lindo L."/>
            <person name="Kelly A."/>
            <person name="Brown D.W."/>
            <person name="Lee T."/>
            <person name="Vaughan M.M."/>
            <person name="Alexander N.J."/>
            <person name="Busman M."/>
            <person name="Gutierrez S."/>
        </authorList>
    </citation>
    <scope>NUCLEOTIDE SEQUENCE [LARGE SCALE GENOMIC DNA]</scope>
    <source>
        <strain evidence="3 4">NRRL 20695</strain>
    </source>
</reference>
<name>A0A395SCD2_9HYPO</name>
<dbReference type="STRING" id="694270.A0A395SCD2"/>
<sequence length="444" mass="47598">MIAPKKAVKRQQRVPRHVERRSAGMFAIRSMEVVAAQTDICVKLRMVVFRHLGHRTHTDVRAANISAHRGERTTYRTTAVEVETPTAPTALPTVDAGDSNDQAVLKYFPSTIPKESPISSSEKDNDDKGGLSTGALAGIIAGSVAFLIIVLVAAFIIIRHLNKVVAAVSTSKVSDRSHGSNTQSRPTREFKTADSEVDELSADPLIHPSLIPPRPRNPGPDSAATSPFGLASADQSSNEPTPGANGYHAVSTSASTSRHASFDAVSNRDDYFTAMAVGDQQRVSQISRFTGSARNRSSTDSYGTYTHVRNYSNASEGSDGTPGVLAGSQPTAELEATPYVPELPSSPSSVLFPRDERRRSSGSAASVQSRPPVTQRNSGAPRIRSDSLGQSNLGIVTEEMHGFYGPNEHLVGQTDTHRPGTRGSNDQQQQIPPKEHPRPVAEEP</sequence>
<keyword evidence="2" id="KW-1133">Transmembrane helix</keyword>
<dbReference type="EMBL" id="PXOG01000175">
    <property type="protein sequence ID" value="RGP70071.1"/>
    <property type="molecule type" value="Genomic_DNA"/>
</dbReference>
<dbReference type="AlphaFoldDB" id="A0A395SCD2"/>
<accession>A0A395SCD2</accession>
<feature type="compositionally biased region" description="Polar residues" evidence="1">
    <location>
        <begin position="361"/>
        <end position="378"/>
    </location>
</feature>
<keyword evidence="2" id="KW-0812">Transmembrane</keyword>
<organism evidence="3 4">
    <name type="scientific">Fusarium longipes</name>
    <dbReference type="NCBI Taxonomy" id="694270"/>
    <lineage>
        <taxon>Eukaryota</taxon>
        <taxon>Fungi</taxon>
        <taxon>Dikarya</taxon>
        <taxon>Ascomycota</taxon>
        <taxon>Pezizomycotina</taxon>
        <taxon>Sordariomycetes</taxon>
        <taxon>Hypocreomycetidae</taxon>
        <taxon>Hypocreales</taxon>
        <taxon>Nectriaceae</taxon>
        <taxon>Fusarium</taxon>
    </lineage>
</organism>
<keyword evidence="4" id="KW-1185">Reference proteome</keyword>
<evidence type="ECO:0000313" key="4">
    <source>
        <dbReference type="Proteomes" id="UP000266234"/>
    </source>
</evidence>
<feature type="compositionally biased region" description="Polar residues" evidence="1">
    <location>
        <begin position="422"/>
        <end position="431"/>
    </location>
</feature>
<keyword evidence="2" id="KW-0472">Membrane</keyword>
<feature type="compositionally biased region" description="Low complexity" evidence="1">
    <location>
        <begin position="338"/>
        <end position="351"/>
    </location>
</feature>
<comment type="caution">
    <text evidence="3">The sequence shown here is derived from an EMBL/GenBank/DDBJ whole genome shotgun (WGS) entry which is preliminary data.</text>
</comment>